<dbReference type="Gene3D" id="2.60.40.420">
    <property type="entry name" value="Cupredoxins - blue copper proteins"/>
    <property type="match status" value="1"/>
</dbReference>
<keyword evidence="19" id="KW-1185">Reference proteome</keyword>
<evidence type="ECO:0000256" key="12">
    <source>
        <dbReference type="ARBA" id="ARBA00023002"/>
    </source>
</evidence>
<evidence type="ECO:0000256" key="2">
    <source>
        <dbReference type="ARBA" id="ARBA00004651"/>
    </source>
</evidence>
<dbReference type="GO" id="GO:0042773">
    <property type="term" value="P:ATP synthesis coupled electron transport"/>
    <property type="evidence" value="ECO:0007669"/>
    <property type="project" value="TreeGrafter"/>
</dbReference>
<evidence type="ECO:0000256" key="15">
    <source>
        <dbReference type="SAM" id="Phobius"/>
    </source>
</evidence>
<dbReference type="Gene3D" id="1.10.287.90">
    <property type="match status" value="1"/>
</dbReference>
<keyword evidence="9" id="KW-0732">Signal</keyword>
<keyword evidence="13 14" id="KW-0472">Membrane</keyword>
<evidence type="ECO:0000256" key="10">
    <source>
        <dbReference type="ARBA" id="ARBA00022982"/>
    </source>
</evidence>
<dbReference type="InterPro" id="IPR002429">
    <property type="entry name" value="CcO_II-like_C"/>
</dbReference>
<dbReference type="EMBL" id="BJUN01000002">
    <property type="protein sequence ID" value="GEK57578.1"/>
    <property type="molecule type" value="Genomic_DNA"/>
</dbReference>
<dbReference type="EC" id="1.10.3.-" evidence="14"/>
<dbReference type="InterPro" id="IPR034227">
    <property type="entry name" value="CuRO_UO_II"/>
</dbReference>
<dbReference type="InterPro" id="IPR006332">
    <property type="entry name" value="QoxA"/>
</dbReference>
<keyword evidence="10 14" id="KW-0249">Electron transport</keyword>
<dbReference type="InterPro" id="IPR045187">
    <property type="entry name" value="CcO_II"/>
</dbReference>
<evidence type="ECO:0000256" key="7">
    <source>
        <dbReference type="ARBA" id="ARBA00022660"/>
    </source>
</evidence>
<dbReference type="NCBIfam" id="TIGR01432">
    <property type="entry name" value="QOXA"/>
    <property type="match status" value="1"/>
</dbReference>
<keyword evidence="6 14" id="KW-1003">Cell membrane</keyword>
<comment type="similarity">
    <text evidence="3 14">Belongs to the cytochrome c oxidase subunit 2 family.</text>
</comment>
<keyword evidence="12 14" id="KW-0560">Oxidoreductase</keyword>
<dbReference type="InterPro" id="IPR011759">
    <property type="entry name" value="Cyt_c_oxidase_su2_TM_dom"/>
</dbReference>
<comment type="subcellular location">
    <subcellularLocation>
        <location evidence="2">Cell membrane</location>
        <topology evidence="2">Multi-pass membrane protein</topology>
    </subcellularLocation>
</comment>
<dbReference type="PANTHER" id="PTHR22888">
    <property type="entry name" value="CYTOCHROME C OXIDASE, SUBUNIT II"/>
    <property type="match status" value="1"/>
</dbReference>
<dbReference type="GO" id="GO:0004129">
    <property type="term" value="F:cytochrome-c oxidase activity"/>
    <property type="evidence" value="ECO:0007669"/>
    <property type="project" value="UniProtKB-UniRule"/>
</dbReference>
<evidence type="ECO:0000256" key="14">
    <source>
        <dbReference type="PIRNR" id="PIRNR000292"/>
    </source>
</evidence>
<evidence type="ECO:0000256" key="13">
    <source>
        <dbReference type="ARBA" id="ARBA00023136"/>
    </source>
</evidence>
<dbReference type="Proteomes" id="UP000321051">
    <property type="component" value="Unassembled WGS sequence"/>
</dbReference>
<dbReference type="PROSITE" id="PS50857">
    <property type="entry name" value="COX2_CUA"/>
    <property type="match status" value="1"/>
</dbReference>
<dbReference type="RefSeq" id="WP_371862234.1">
    <property type="nucleotide sequence ID" value="NZ_BJUN01000002.1"/>
</dbReference>
<evidence type="ECO:0000259" key="17">
    <source>
        <dbReference type="PROSITE" id="PS50999"/>
    </source>
</evidence>
<dbReference type="PANTHER" id="PTHR22888:SF18">
    <property type="entry name" value="CYTOCHROME BO(3) UBIQUINOL OXIDASE SUBUNIT 2"/>
    <property type="match status" value="1"/>
</dbReference>
<evidence type="ECO:0000256" key="1">
    <source>
        <dbReference type="ARBA" id="ARBA00000725"/>
    </source>
</evidence>
<keyword evidence="7 14" id="KW-0679">Respiratory chain</keyword>
<evidence type="ECO:0000313" key="19">
    <source>
        <dbReference type="Proteomes" id="UP000321051"/>
    </source>
</evidence>
<sequence>MKNLVSWFKRLFMVPGLFALLLVASGCSGITVLDPKGPVARTQQELIIFSITLMSVIVIVVFVLFFYMIIRFRERPNWTDKDYDPHQHGNTTLEIIWTVIPFIIVAALSVPTVTSLYALEKPPEETNDQEPLVIHADTSNWKWYFSYPEQNIETVNYLHIPENRPVEFKLASADSMTALWIPALGGQKYNMAGMQNTLYLQADEEGEFAGRNANYNGSGFAEHTFTVTSESEEEFNQWVSDVQNNAPEMTKDRFDEYLEPGLAQEAEYSSTHLEYVDFGMNSGRSYITDLYSGNLGEQLHLEGGEGGPWEEE</sequence>
<dbReference type="InterPro" id="IPR008972">
    <property type="entry name" value="Cupredoxin"/>
</dbReference>
<comment type="caution">
    <text evidence="18">The sequence shown here is derived from an EMBL/GenBank/DDBJ whole genome shotgun (WGS) entry which is preliminary data.</text>
</comment>
<dbReference type="STRING" id="1371.GCA_900166605_00606"/>
<keyword evidence="8 15" id="KW-0812">Transmembrane</keyword>
<evidence type="ECO:0000256" key="11">
    <source>
        <dbReference type="ARBA" id="ARBA00022989"/>
    </source>
</evidence>
<feature type="domain" description="Cytochrome oxidase subunit II copper A binding" evidence="16">
    <location>
        <begin position="129"/>
        <end position="241"/>
    </location>
</feature>
<comment type="catalytic activity">
    <reaction evidence="1 14">
        <text>2 a quinol + O2 = 2 a quinone + 2 H2O</text>
        <dbReference type="Rhea" id="RHEA:55376"/>
        <dbReference type="ChEBI" id="CHEBI:15377"/>
        <dbReference type="ChEBI" id="CHEBI:15379"/>
        <dbReference type="ChEBI" id="CHEBI:24646"/>
        <dbReference type="ChEBI" id="CHEBI:132124"/>
    </reaction>
</comment>
<comment type="function">
    <text evidence="14">Catalyzes quinol oxidation with the concomitant reduction of oxygen to water. Subunit II transfers the electrons from a quinol to the binuclear center of the catalytic subunit I.</text>
</comment>
<dbReference type="SUPFAM" id="SSF81464">
    <property type="entry name" value="Cytochrome c oxidase subunit II-like, transmembrane region"/>
    <property type="match status" value="1"/>
</dbReference>
<feature type="transmembrane region" description="Helical" evidence="15">
    <location>
        <begin position="45"/>
        <end position="70"/>
    </location>
</feature>
<dbReference type="SUPFAM" id="SSF49503">
    <property type="entry name" value="Cupredoxins"/>
    <property type="match status" value="1"/>
</dbReference>
<keyword evidence="5 14" id="KW-0813">Transport</keyword>
<dbReference type="GO" id="GO:0005886">
    <property type="term" value="C:plasma membrane"/>
    <property type="evidence" value="ECO:0007669"/>
    <property type="project" value="UniProtKB-SubCell"/>
</dbReference>
<protein>
    <recommendedName>
        <fullName evidence="4 14">Quinol oxidase subunit 2</fullName>
        <ecNumber evidence="14">1.10.3.-</ecNumber>
    </recommendedName>
</protein>
<dbReference type="GO" id="GO:0016682">
    <property type="term" value="F:oxidoreductase activity, acting on diphenols and related substances as donors, oxygen as acceptor"/>
    <property type="evidence" value="ECO:0007669"/>
    <property type="project" value="InterPro"/>
</dbReference>
<reference evidence="18 19" key="1">
    <citation type="submission" date="2019-07" db="EMBL/GenBank/DDBJ databases">
        <title>Whole genome shotgun sequence of Marinococcus halophilus NBRC 102359.</title>
        <authorList>
            <person name="Hosoyama A."/>
            <person name="Uohara A."/>
            <person name="Ohji S."/>
            <person name="Ichikawa N."/>
        </authorList>
    </citation>
    <scope>NUCLEOTIDE SEQUENCE [LARGE SCALE GENOMIC DNA]</scope>
    <source>
        <strain evidence="18 19">NBRC 102359</strain>
    </source>
</reference>
<evidence type="ECO:0000259" key="16">
    <source>
        <dbReference type="PROSITE" id="PS50857"/>
    </source>
</evidence>
<evidence type="ECO:0000256" key="4">
    <source>
        <dbReference type="ARBA" id="ARBA00016131"/>
    </source>
</evidence>
<evidence type="ECO:0000256" key="9">
    <source>
        <dbReference type="ARBA" id="ARBA00022729"/>
    </source>
</evidence>
<dbReference type="CDD" id="cd04212">
    <property type="entry name" value="CuRO_UO_II"/>
    <property type="match status" value="1"/>
</dbReference>
<feature type="transmembrane region" description="Helical" evidence="15">
    <location>
        <begin position="91"/>
        <end position="119"/>
    </location>
</feature>
<gene>
    <name evidence="18" type="primary">qoxA</name>
    <name evidence="18" type="ORF">MHA01_04830</name>
</gene>
<dbReference type="GO" id="GO:0009486">
    <property type="term" value="F:cytochrome bo3 ubiquinol oxidase activity"/>
    <property type="evidence" value="ECO:0007669"/>
    <property type="project" value="InterPro"/>
</dbReference>
<accession>A0A510Y2M3</accession>
<dbReference type="Pfam" id="PF02790">
    <property type="entry name" value="COX2_TM"/>
    <property type="match status" value="1"/>
</dbReference>
<keyword evidence="11 15" id="KW-1133">Transmembrane helix</keyword>
<proteinExistence type="inferred from homology"/>
<evidence type="ECO:0000313" key="18">
    <source>
        <dbReference type="EMBL" id="GEK57578.1"/>
    </source>
</evidence>
<feature type="domain" description="Cytochrome oxidase subunit II transmembrane region profile" evidence="17">
    <location>
        <begin position="24"/>
        <end position="123"/>
    </location>
</feature>
<evidence type="ECO:0000256" key="6">
    <source>
        <dbReference type="ARBA" id="ARBA00022475"/>
    </source>
</evidence>
<dbReference type="PROSITE" id="PS50999">
    <property type="entry name" value="COX2_TM"/>
    <property type="match status" value="1"/>
</dbReference>
<dbReference type="InterPro" id="IPR036257">
    <property type="entry name" value="Cyt_c_oxidase_su2_TM_sf"/>
</dbReference>
<evidence type="ECO:0000256" key="5">
    <source>
        <dbReference type="ARBA" id="ARBA00022448"/>
    </source>
</evidence>
<dbReference type="GO" id="GO:0005507">
    <property type="term" value="F:copper ion binding"/>
    <property type="evidence" value="ECO:0007669"/>
    <property type="project" value="InterPro"/>
</dbReference>
<evidence type="ECO:0000256" key="3">
    <source>
        <dbReference type="ARBA" id="ARBA00007866"/>
    </source>
</evidence>
<evidence type="ECO:0000256" key="8">
    <source>
        <dbReference type="ARBA" id="ARBA00022692"/>
    </source>
</evidence>
<dbReference type="PROSITE" id="PS51257">
    <property type="entry name" value="PROKAR_LIPOPROTEIN"/>
    <property type="match status" value="1"/>
</dbReference>
<name>A0A510Y2M3_MARHA</name>
<dbReference type="InterPro" id="IPR006333">
    <property type="entry name" value="Cyt_o_ubiquinol_oxidase_su2"/>
</dbReference>
<dbReference type="AlphaFoldDB" id="A0A510Y2M3"/>
<dbReference type="PIRSF" id="PIRSF000292">
    <property type="entry name" value="Ubi_od_II"/>
    <property type="match status" value="1"/>
</dbReference>
<organism evidence="18 19">
    <name type="scientific">Marinococcus halophilus</name>
    <dbReference type="NCBI Taxonomy" id="1371"/>
    <lineage>
        <taxon>Bacteria</taxon>
        <taxon>Bacillati</taxon>
        <taxon>Bacillota</taxon>
        <taxon>Bacilli</taxon>
        <taxon>Bacillales</taxon>
        <taxon>Bacillaceae</taxon>
        <taxon>Marinococcus</taxon>
    </lineage>
</organism>